<organism evidence="10 11">
    <name type="scientific">Zancudomyces culisetae</name>
    <name type="common">Gut fungus</name>
    <name type="synonym">Smittium culisetae</name>
    <dbReference type="NCBI Taxonomy" id="1213189"/>
    <lineage>
        <taxon>Eukaryota</taxon>
        <taxon>Fungi</taxon>
        <taxon>Fungi incertae sedis</taxon>
        <taxon>Zoopagomycota</taxon>
        <taxon>Kickxellomycotina</taxon>
        <taxon>Harpellomycetes</taxon>
        <taxon>Harpellales</taxon>
        <taxon>Legeriomycetaceae</taxon>
        <taxon>Zancudomyces</taxon>
    </lineage>
</organism>
<comment type="caution">
    <text evidence="10">The sequence shown here is derived from an EMBL/GenBank/DDBJ whole genome shotgun (WGS) entry which is preliminary data.</text>
</comment>
<sequence>MSIIAQVAEENKNLGWNLIPETITQDREIQINKFSSNKYKASGAKDYKGFGKAVLSSTKEHDLKIPTIQQTQDEVVVKNPYSRPKTSGVENKSADAFTKIFKAKTFNNFCLELPENRDIKPRLESCNIKNNKFKRFNCANIDEEETSRKVTHPINTKVQEFSPLKLFSSKKNESLDTSTVSKGFSETRENATMSYKEQEKVNIETARIGHNPSYVYNSHEKNFINNNRPKKGVFNKNTGSNIVSIAKIEINSILDANKRNQDSFVSSDNEERKILKIHTDGRLTSNEIQYEKLISEGEIVNKALQYEKMLSQRVREQHLLSGKSQNVKLIKNICHNIKKNNPVERDIFNRQIEKTNKKNDENNEDNEDNEKNDTINPYKYKSKKLDVFTKGDIETSIAVSLRRCQSKRFLFTTPLGEYKVIKNLGSGSYGKVKLMQNTLTGDEFAVKIIRRIPPNKYHREHKEHKRAKVLDRRVLREANLSAVLGELNPHIVGIRDFRMTDAHFYLFYDYINGPTLAERIGSKGICEQEAREIFKPIVETIKFCHSYSIIHRDIKLENILLDYSTSNTAIKLTKKDQDNAPVIDKGVYSSFIHSFGQFNKLVEKKEITKKKVLPHINVSDRDVHNCVQIPIPCVKLIDFGLANFFSQKGLMETFCGSLPYTAPEILRGDPYFGPEIDVWSLGVMLYVMITGKIPFEDPSQNKNYEKIMRGRFKLYEYMSRELKSLLRSMLEPNIGSRITIEKVLSHPWFKENSGVYDVAESGCCLLHPRVDSKCQKILPGEDGLIELDNEIDPLVAKEVAVCLDIPVDFVSKKIKAVIKTSEINVGIDYKSNNSEYSGEKNHIWNSKSNKTKVKVQKSPIISMYYLIAKQIELRKWYLQTTMDVMQHKKFSKSMPNILEDRKGATEETVVKRSLREGVFSKVFENVSNKESTSEIFEKNTRKKQKRLISIKSVKNRLSEFYLARTLTVGSRKNIQESLEAKSMSIEEKISLDFSSTNSKYEFTSIEDKTLRPLKDNKYIKEKDKIRRVGCLESIKDRIVMPKCLNKLEAVQIMQKVVDMLRQSKISSVYVNQIEIPNAKNLIQAEDAMLASPDILRRASMYIYNDATIGLEYNNGEAGYSRDRGVITDKQPSLKVKTTSGFKSNYLGMKKLNSLFHLLSNKPGVSVPQNHSNHKNKILKTFNTNKLILKTSKGKRGKSGYKYIGNVDGNSKKIRKNRRLGCDNGVKYVNSHKKLTQSVEKMIINHHGAMLPQGYVWTIKYVRGKNRQVMVHETELDSVDEEVKTSFKEMELSIVKKESKIEVPQESMKFTQPVQYPTLTVVCQYCPSLSGKREVEVLENYSTTFRLELVRIDSRYVRNRYAIVVNRLTGHRGKFALIMMYLKRMMSTLQDR</sequence>
<name>A0A1R1PFS9_ZANCU</name>
<feature type="domain" description="Protein kinase" evidence="9">
    <location>
        <begin position="418"/>
        <end position="749"/>
    </location>
</feature>
<evidence type="ECO:0000256" key="5">
    <source>
        <dbReference type="ARBA" id="ARBA00022777"/>
    </source>
</evidence>
<dbReference type="GO" id="GO:0004674">
    <property type="term" value="F:protein serine/threonine kinase activity"/>
    <property type="evidence" value="ECO:0007669"/>
    <property type="project" value="UniProtKB-KW"/>
</dbReference>
<evidence type="ECO:0000256" key="2">
    <source>
        <dbReference type="ARBA" id="ARBA00022527"/>
    </source>
</evidence>
<dbReference type="EMBL" id="LSSK01001383">
    <property type="protein sequence ID" value="OMH79860.1"/>
    <property type="molecule type" value="Genomic_DNA"/>
</dbReference>
<dbReference type="SUPFAM" id="SSF56112">
    <property type="entry name" value="Protein kinase-like (PK-like)"/>
    <property type="match status" value="1"/>
</dbReference>
<keyword evidence="3" id="KW-0808">Transferase</keyword>
<dbReference type="Pfam" id="PF00069">
    <property type="entry name" value="Pkinase"/>
    <property type="match status" value="2"/>
</dbReference>
<dbReference type="InterPro" id="IPR000719">
    <property type="entry name" value="Prot_kinase_dom"/>
</dbReference>
<evidence type="ECO:0000256" key="4">
    <source>
        <dbReference type="ARBA" id="ARBA00022741"/>
    </source>
</evidence>
<accession>A0A1R1PFS9</accession>
<keyword evidence="6 7" id="KW-0067">ATP-binding</keyword>
<dbReference type="InterPro" id="IPR017441">
    <property type="entry name" value="Protein_kinase_ATP_BS"/>
</dbReference>
<reference evidence="11" key="1">
    <citation type="submission" date="2017-01" db="EMBL/GenBank/DDBJ databases">
        <authorList>
            <person name="Wang Y."/>
            <person name="White M."/>
            <person name="Kvist S."/>
            <person name="Moncalvo J.-M."/>
        </authorList>
    </citation>
    <scope>NUCLEOTIDE SEQUENCE [LARGE SCALE GENOMIC DNA]</scope>
    <source>
        <strain evidence="11">COL-18-3</strain>
    </source>
</reference>
<dbReference type="PROSITE" id="PS00107">
    <property type="entry name" value="PROTEIN_KINASE_ATP"/>
    <property type="match status" value="1"/>
</dbReference>
<comment type="similarity">
    <text evidence="1">Belongs to the protein kinase superfamily. CAMK Ser/Thr protein kinase family. NIM1 subfamily.</text>
</comment>
<dbReference type="PANTHER" id="PTHR24346:SF82">
    <property type="entry name" value="KP78A-RELATED"/>
    <property type="match status" value="1"/>
</dbReference>
<dbReference type="GO" id="GO:0005524">
    <property type="term" value="F:ATP binding"/>
    <property type="evidence" value="ECO:0007669"/>
    <property type="project" value="UniProtKB-UniRule"/>
</dbReference>
<evidence type="ECO:0000256" key="7">
    <source>
        <dbReference type="PROSITE-ProRule" id="PRU10141"/>
    </source>
</evidence>
<dbReference type="GO" id="GO:0000226">
    <property type="term" value="P:microtubule cytoskeleton organization"/>
    <property type="evidence" value="ECO:0007669"/>
    <property type="project" value="TreeGrafter"/>
</dbReference>
<feature type="compositionally biased region" description="Basic and acidic residues" evidence="8">
    <location>
        <begin position="352"/>
        <end position="361"/>
    </location>
</feature>
<evidence type="ECO:0000259" key="9">
    <source>
        <dbReference type="PROSITE" id="PS50011"/>
    </source>
</evidence>
<keyword evidence="5 10" id="KW-0418">Kinase</keyword>
<dbReference type="InterPro" id="IPR011009">
    <property type="entry name" value="Kinase-like_dom_sf"/>
</dbReference>
<feature type="binding site" evidence="7">
    <location>
        <position position="447"/>
    </location>
    <ligand>
        <name>ATP</name>
        <dbReference type="ChEBI" id="CHEBI:30616"/>
    </ligand>
</feature>
<evidence type="ECO:0000256" key="1">
    <source>
        <dbReference type="ARBA" id="ARBA00010791"/>
    </source>
</evidence>
<dbReference type="InterPro" id="IPR008271">
    <property type="entry name" value="Ser/Thr_kinase_AS"/>
</dbReference>
<dbReference type="GO" id="GO:0035556">
    <property type="term" value="P:intracellular signal transduction"/>
    <property type="evidence" value="ECO:0007669"/>
    <property type="project" value="TreeGrafter"/>
</dbReference>
<keyword evidence="2" id="KW-0723">Serine/threonine-protein kinase</keyword>
<evidence type="ECO:0000313" key="10">
    <source>
        <dbReference type="EMBL" id="OMH79860.1"/>
    </source>
</evidence>
<dbReference type="GO" id="GO:0005737">
    <property type="term" value="C:cytoplasm"/>
    <property type="evidence" value="ECO:0007669"/>
    <property type="project" value="TreeGrafter"/>
</dbReference>
<dbReference type="PANTHER" id="PTHR24346">
    <property type="entry name" value="MAP/MICROTUBULE AFFINITY-REGULATING KINASE"/>
    <property type="match status" value="1"/>
</dbReference>
<evidence type="ECO:0000313" key="11">
    <source>
        <dbReference type="Proteomes" id="UP000188320"/>
    </source>
</evidence>
<gene>
    <name evidence="10" type="ORF">AX774_g6725</name>
</gene>
<evidence type="ECO:0000256" key="6">
    <source>
        <dbReference type="ARBA" id="ARBA00022840"/>
    </source>
</evidence>
<dbReference type="OrthoDB" id="942095at2759"/>
<dbReference type="PROSITE" id="PS50011">
    <property type="entry name" value="PROTEIN_KINASE_DOM"/>
    <property type="match status" value="1"/>
</dbReference>
<feature type="region of interest" description="Disordered" evidence="8">
    <location>
        <begin position="352"/>
        <end position="376"/>
    </location>
</feature>
<keyword evidence="4 7" id="KW-0547">Nucleotide-binding</keyword>
<evidence type="ECO:0000256" key="3">
    <source>
        <dbReference type="ARBA" id="ARBA00022679"/>
    </source>
</evidence>
<dbReference type="Proteomes" id="UP000188320">
    <property type="component" value="Unassembled WGS sequence"/>
</dbReference>
<dbReference type="SMART" id="SM00220">
    <property type="entry name" value="S_TKc"/>
    <property type="match status" value="1"/>
</dbReference>
<dbReference type="PROSITE" id="PS00108">
    <property type="entry name" value="PROTEIN_KINASE_ST"/>
    <property type="match status" value="1"/>
</dbReference>
<protein>
    <submittedName>
        <fullName evidence="10">Carbon catabolite-derepressing protein kinase</fullName>
    </submittedName>
</protein>
<evidence type="ECO:0000256" key="8">
    <source>
        <dbReference type="SAM" id="MobiDB-lite"/>
    </source>
</evidence>
<proteinExistence type="inferred from homology"/>
<keyword evidence="11" id="KW-1185">Reference proteome</keyword>
<dbReference type="Gene3D" id="1.10.510.10">
    <property type="entry name" value="Transferase(Phosphotransferase) domain 1"/>
    <property type="match status" value="2"/>
</dbReference>